<gene>
    <name evidence="1" type="ORF">ICHIAU1_14350</name>
</gene>
<dbReference type="Proteomes" id="UP000463961">
    <property type="component" value="Chromosome"/>
</dbReference>
<keyword evidence="2" id="KW-1185">Reference proteome</keyword>
<evidence type="ECO:0000313" key="2">
    <source>
        <dbReference type="Proteomes" id="UP000463961"/>
    </source>
</evidence>
<dbReference type="EMBL" id="AP022345">
    <property type="protein sequence ID" value="BBU69152.1"/>
    <property type="molecule type" value="Genomic_DNA"/>
</dbReference>
<organism evidence="1 2">
    <name type="scientific">Fluviibacter phosphoraccumulans</name>
    <dbReference type="NCBI Taxonomy" id="1751046"/>
    <lineage>
        <taxon>Bacteria</taxon>
        <taxon>Pseudomonadati</taxon>
        <taxon>Pseudomonadota</taxon>
        <taxon>Betaproteobacteria</taxon>
        <taxon>Rhodocyclales</taxon>
        <taxon>Fluviibacteraceae</taxon>
        <taxon>Fluviibacter</taxon>
    </lineage>
</organism>
<reference evidence="2" key="1">
    <citation type="submission" date="2020-01" db="EMBL/GenBank/DDBJ databases">
        <title>Phosphoaccumulans saitamaens gen. nov., sp. nov., a polyphosphate accumulating bacterium isolated from surface river water.</title>
        <authorList>
            <person name="Watanabe K."/>
            <person name="Suda W."/>
        </authorList>
    </citation>
    <scope>NUCLEOTIDE SEQUENCE [LARGE SCALE GENOMIC DNA]</scope>
    <source>
        <strain evidence="2">ICHIAU1</strain>
    </source>
</reference>
<evidence type="ECO:0000313" key="1">
    <source>
        <dbReference type="EMBL" id="BBU69152.1"/>
    </source>
</evidence>
<sequence length="88" mass="9895">MSALKSVASGALRIIPFDGYELPYKSTESALMKAFTIINPGEVIRLYIDRNPHTVIIKLALKYGSKLIFQYLQNRDGGVIIDFKKVCM</sequence>
<protein>
    <submittedName>
        <fullName evidence="1">Uncharacterized protein</fullName>
    </submittedName>
</protein>
<name>A0A679HW94_9RHOO</name>
<proteinExistence type="predicted"/>
<accession>A0A679HW94</accession>
<dbReference type="OrthoDB" id="9791166at2"/>
<dbReference type="AlphaFoldDB" id="A0A679HW94"/>